<protein>
    <submittedName>
        <fullName evidence="4">Similar to Saccharomyces cerevisiae YDL112W TRM3 2'-O-ribose methyltransferase, catalyzes the ribose methylation of the guanosine nucleotide at position 18 of tRNAs</fullName>
    </submittedName>
</protein>
<accession>A0A1X7QZD8</accession>
<dbReference type="PANTHER" id="PTHR12029:SF11">
    <property type="entry name" value="METHYLTRANSFERASE TARBP1-RELATED"/>
    <property type="match status" value="1"/>
</dbReference>
<name>A0A1X7QZD8_9SACH</name>
<dbReference type="GO" id="GO:0003723">
    <property type="term" value="F:RNA binding"/>
    <property type="evidence" value="ECO:0007669"/>
    <property type="project" value="InterPro"/>
</dbReference>
<dbReference type="GO" id="GO:0030488">
    <property type="term" value="P:tRNA methylation"/>
    <property type="evidence" value="ECO:0007669"/>
    <property type="project" value="InterPro"/>
</dbReference>
<reference evidence="4 5" key="1">
    <citation type="submission" date="2017-04" db="EMBL/GenBank/DDBJ databases">
        <authorList>
            <person name="Afonso C.L."/>
            <person name="Miller P.J."/>
            <person name="Scott M.A."/>
            <person name="Spackman E."/>
            <person name="Goraichik I."/>
            <person name="Dimitrov K.M."/>
            <person name="Suarez D.L."/>
            <person name="Swayne D.E."/>
        </authorList>
    </citation>
    <scope>NUCLEOTIDE SEQUENCE [LARGE SCALE GENOMIC DNA]</scope>
</reference>
<keyword evidence="5" id="KW-1185">Reference proteome</keyword>
<evidence type="ECO:0000313" key="4">
    <source>
        <dbReference type="EMBL" id="SMN18785.1"/>
    </source>
</evidence>
<dbReference type="Proteomes" id="UP000196158">
    <property type="component" value="Unassembled WGS sequence"/>
</dbReference>
<dbReference type="PANTHER" id="PTHR12029">
    <property type="entry name" value="RNA METHYLTRANSFERASE"/>
    <property type="match status" value="1"/>
</dbReference>
<keyword evidence="2 4" id="KW-0808">Transferase</keyword>
<evidence type="ECO:0000313" key="5">
    <source>
        <dbReference type="Proteomes" id="UP000196158"/>
    </source>
</evidence>
<feature type="domain" description="tRNA/rRNA methyltransferase SpoU type" evidence="3">
    <location>
        <begin position="1284"/>
        <end position="1426"/>
    </location>
</feature>
<dbReference type="FunFam" id="3.40.1280.10:FF:000022">
    <property type="entry name" value="Trm3p"/>
    <property type="match status" value="1"/>
</dbReference>
<dbReference type="Gene3D" id="3.40.1280.10">
    <property type="match status" value="1"/>
</dbReference>
<dbReference type="InterPro" id="IPR029028">
    <property type="entry name" value="Alpha/beta_knot_MTases"/>
</dbReference>
<dbReference type="InterPro" id="IPR001537">
    <property type="entry name" value="SpoU_MeTrfase"/>
</dbReference>
<dbReference type="InterPro" id="IPR044748">
    <property type="entry name" value="Trm3/TARBP1_C"/>
</dbReference>
<sequence length="1434" mass="165488">MESKGGLISKFLSPIQQLDLVNELVFANRFDEAIEIISFTNIDLSKEDKIIEYIFESFKEKLYGSFHNVETAIGEKNVLDKMFDDEYLKTFISLIDNIPSLWNKVELWLKTKLIQYTISNNGRLFDKIFYDQVTLKFIHKYSTTFENIDNGVQIEDSEIELLLTLLEKIFLWTEKISKNCDMELDGILLYLQGSNIESIAVSSSKLMRWKEKNIVNHCLNDTTFDKLTWKSIEYIYQNVGTYQWKERNALCFHLRYLTISEDTTQNLLNFIKTDTYWKQLQLALNHRIHENRKLALSILKLTIKKLLTISEPFESETFSWVPSAKGQFVKSWEKFTTLYEIVALDTALNQIQAARQDILNLFKDQYINSSWSLILFATGLHSSMESVRKYILSLIFQVEDLSVFSSNLDILQNTILLSTMQAQFYNVESLDCPYGDKVSDFVSQILAASETKTSDILTCIFNLLIKEGSSFDPARIYMSYGVLKYLENTNNSKLSLENINQLRKLFQFECEEEIFEMSQQTIYLKMLLYVQPDVHIQHWLETLKTHLICTHYDYKYFRKVFFQLKYYAVNKFNIETCTKQLHEDYDILLYLIFDIRPATPTKEFLVGLCKSKFSNNGCFKDEIYNVIELGITNDDTLGDEISLLIDHLKSDEEKMEKLYNIINMKEINNEFNVTRLRCACNISSLYLKQGKDNKKEITLEEIFPVYDKMLQYYRNEGRSAAISTKDKDFASCFDLISDILKENLKKELSNIDDVLLISANCVERDNGHYHGNLAITKLLSYILDHVYDIHPEEYPRISLISTVWSIMSSLWNNLNGDRLVLKERVLHLKVIETLFHKEFLKHAIVGEDEVSFLINHSLCDIGRDICNLSVSRRGFLPLLGKKVFEFSKLVKNQDKFGKNYLSLVVLSVYSFIRSQIPDNIFKLKPVIGNLYDHKLNTDENDKSSLYTEVYGPPEMSVRTSIINAVINFNDEFRDGLIKFIITETNAINAIKRIDGPEEAQRVLLWELCILCLALMETLDTDFELVISMIESLKTEASPLVRILKEWFIAFVFTAFNSEGRNKFQGTELFALMEDHSQPVVTVSAQKILYISLKALFYLTPSKRSNELLNRFVSSLITNATSNKPLIRHFSNSLILSFWPAFKNVLEKDKNLNNIFEKLYSNAKSAQIVGKYRSGDANTWNVLNLTLTNIFGGMLRKMTDHNTSYISKKEFTESLTDLPSTVFIGEDEEEDWLSKRDIKGSGNKNNKFESSTDGPSPLQTKSGAWETVLDLDNDKSNESVKRSDLIVLSSLVDKPPNLGGICRLCDVLGVGLLTVQDIRVKNHPQFKNVAVTADKWMPMKEVPVVDITEFMKQKKKEGYTLIGLEQTDRSVKLNDEYKFPKKSLILLGTEAHGIPGDLLSELDLCLEIQQFGVIRSMNIQTATAVIVHSYTIQHM</sequence>
<evidence type="ECO:0000256" key="2">
    <source>
        <dbReference type="ARBA" id="ARBA00022679"/>
    </source>
</evidence>
<dbReference type="EMBL" id="FXLY01000002">
    <property type="protein sequence ID" value="SMN18785.1"/>
    <property type="molecule type" value="Genomic_DNA"/>
</dbReference>
<dbReference type="GO" id="GO:0016423">
    <property type="term" value="F:tRNA (guanine) methyltransferase activity"/>
    <property type="evidence" value="ECO:0007669"/>
    <property type="project" value="InterPro"/>
</dbReference>
<dbReference type="InterPro" id="IPR029026">
    <property type="entry name" value="tRNA_m1G_MTases_N"/>
</dbReference>
<dbReference type="SUPFAM" id="SSF75217">
    <property type="entry name" value="alpha/beta knot"/>
    <property type="match status" value="1"/>
</dbReference>
<dbReference type="CDD" id="cd18091">
    <property type="entry name" value="SpoU-like_TRM3-like"/>
    <property type="match status" value="1"/>
</dbReference>
<keyword evidence="1 4" id="KW-0489">Methyltransferase</keyword>
<dbReference type="InterPro" id="IPR045330">
    <property type="entry name" value="TRM3/TARBP1"/>
</dbReference>
<proteinExistence type="predicted"/>
<dbReference type="STRING" id="1789683.A0A1X7QZD8"/>
<dbReference type="OrthoDB" id="241340at2759"/>
<gene>
    <name evidence="4" type="ORF">KASA_0Q13266G</name>
</gene>
<organism evidence="4 5">
    <name type="scientific">Maudiozyma saulgeensis</name>
    <dbReference type="NCBI Taxonomy" id="1789683"/>
    <lineage>
        <taxon>Eukaryota</taxon>
        <taxon>Fungi</taxon>
        <taxon>Dikarya</taxon>
        <taxon>Ascomycota</taxon>
        <taxon>Saccharomycotina</taxon>
        <taxon>Saccharomycetes</taxon>
        <taxon>Saccharomycetales</taxon>
        <taxon>Saccharomycetaceae</taxon>
        <taxon>Maudiozyma</taxon>
    </lineage>
</organism>
<dbReference type="Pfam" id="PF00588">
    <property type="entry name" value="SpoU_methylase"/>
    <property type="match status" value="1"/>
</dbReference>
<evidence type="ECO:0000256" key="1">
    <source>
        <dbReference type="ARBA" id="ARBA00022603"/>
    </source>
</evidence>
<evidence type="ECO:0000259" key="3">
    <source>
        <dbReference type="Pfam" id="PF00588"/>
    </source>
</evidence>